<comment type="caution">
    <text evidence="1">The sequence shown here is derived from an EMBL/GenBank/DDBJ whole genome shotgun (WGS) entry which is preliminary data.</text>
</comment>
<keyword evidence="2" id="KW-1185">Reference proteome</keyword>
<name>A0A1X2HN22_SYNRA</name>
<gene>
    <name evidence="1" type="ORF">BCR43DRAFT_468312</name>
</gene>
<dbReference type="Proteomes" id="UP000242180">
    <property type="component" value="Unassembled WGS sequence"/>
</dbReference>
<dbReference type="AlphaFoldDB" id="A0A1X2HN22"/>
<accession>A0A1X2HN22</accession>
<protein>
    <submittedName>
        <fullName evidence="1">Uncharacterized protein</fullName>
    </submittedName>
</protein>
<sequence>MLSDHRLDATVDLPTLRPIHKQLLSKRSYVEMTIDIAGTLNADWVVFPQYRFVCTQFLAGAIVVNNKDEAVMINCAEIYGRRSTVGHGHLTSPSSTSLPQSNTKYPNAWMTIKTDSDGSKLVLGTKSWNVLVTSSMRIDAIRPPCCRGYHV</sequence>
<organism evidence="1 2">
    <name type="scientific">Syncephalastrum racemosum</name>
    <name type="common">Filamentous fungus</name>
    <dbReference type="NCBI Taxonomy" id="13706"/>
    <lineage>
        <taxon>Eukaryota</taxon>
        <taxon>Fungi</taxon>
        <taxon>Fungi incertae sedis</taxon>
        <taxon>Mucoromycota</taxon>
        <taxon>Mucoromycotina</taxon>
        <taxon>Mucoromycetes</taxon>
        <taxon>Mucorales</taxon>
        <taxon>Syncephalastraceae</taxon>
        <taxon>Syncephalastrum</taxon>
    </lineage>
</organism>
<dbReference type="OrthoDB" id="2219666at2759"/>
<evidence type="ECO:0000313" key="2">
    <source>
        <dbReference type="Proteomes" id="UP000242180"/>
    </source>
</evidence>
<dbReference type="InParanoid" id="A0A1X2HN22"/>
<dbReference type="EMBL" id="MCGN01000002">
    <property type="protein sequence ID" value="ORZ00276.1"/>
    <property type="molecule type" value="Genomic_DNA"/>
</dbReference>
<proteinExistence type="predicted"/>
<evidence type="ECO:0000313" key="1">
    <source>
        <dbReference type="EMBL" id="ORZ00276.1"/>
    </source>
</evidence>
<reference evidence="1 2" key="1">
    <citation type="submission" date="2016-07" db="EMBL/GenBank/DDBJ databases">
        <title>Pervasive Adenine N6-methylation of Active Genes in Fungi.</title>
        <authorList>
            <consortium name="DOE Joint Genome Institute"/>
            <person name="Mondo S.J."/>
            <person name="Dannebaum R.O."/>
            <person name="Kuo R.C."/>
            <person name="Labutti K."/>
            <person name="Haridas S."/>
            <person name="Kuo A."/>
            <person name="Salamov A."/>
            <person name="Ahrendt S.R."/>
            <person name="Lipzen A."/>
            <person name="Sullivan W."/>
            <person name="Andreopoulos W.B."/>
            <person name="Clum A."/>
            <person name="Lindquist E."/>
            <person name="Daum C."/>
            <person name="Ramamoorthy G.K."/>
            <person name="Gryganskyi A."/>
            <person name="Culley D."/>
            <person name="Magnuson J.K."/>
            <person name="James T.Y."/>
            <person name="O'Malley M.A."/>
            <person name="Stajich J.E."/>
            <person name="Spatafora J.W."/>
            <person name="Visel A."/>
            <person name="Grigoriev I.V."/>
        </authorList>
    </citation>
    <scope>NUCLEOTIDE SEQUENCE [LARGE SCALE GENOMIC DNA]</scope>
    <source>
        <strain evidence="1 2">NRRL 2496</strain>
    </source>
</reference>